<reference evidence="1 2" key="1">
    <citation type="submission" date="2018-02" db="EMBL/GenBank/DDBJ databases">
        <title>Jeotgalibacillus proteolyticum sp. nov. a protease producing bacterium isolated from ocean sediments of Laizhou Bay.</title>
        <authorList>
            <person name="Li Y."/>
        </authorList>
    </citation>
    <scope>NUCLEOTIDE SEQUENCE [LARGE SCALE GENOMIC DNA]</scope>
    <source>
        <strain evidence="1 2">22-7</strain>
    </source>
</reference>
<dbReference type="AlphaFoldDB" id="A0A2S5GAY1"/>
<name>A0A2S5GAY1_9BACL</name>
<proteinExistence type="predicted"/>
<comment type="caution">
    <text evidence="1">The sequence shown here is derived from an EMBL/GenBank/DDBJ whole genome shotgun (WGS) entry which is preliminary data.</text>
</comment>
<keyword evidence="2" id="KW-1185">Reference proteome</keyword>
<organism evidence="1 2">
    <name type="scientific">Jeotgalibacillus proteolyticus</name>
    <dbReference type="NCBI Taxonomy" id="2082395"/>
    <lineage>
        <taxon>Bacteria</taxon>
        <taxon>Bacillati</taxon>
        <taxon>Bacillota</taxon>
        <taxon>Bacilli</taxon>
        <taxon>Bacillales</taxon>
        <taxon>Caryophanaceae</taxon>
        <taxon>Jeotgalibacillus</taxon>
    </lineage>
</organism>
<evidence type="ECO:0000313" key="1">
    <source>
        <dbReference type="EMBL" id="PPA70074.1"/>
    </source>
</evidence>
<protein>
    <submittedName>
        <fullName evidence="1">Uncharacterized protein</fullName>
    </submittedName>
</protein>
<accession>A0A2S5GAY1</accession>
<dbReference type="Proteomes" id="UP000239047">
    <property type="component" value="Unassembled WGS sequence"/>
</dbReference>
<dbReference type="EMBL" id="PREZ01000004">
    <property type="protein sequence ID" value="PPA70074.1"/>
    <property type="molecule type" value="Genomic_DNA"/>
</dbReference>
<dbReference type="OrthoDB" id="9862150at2"/>
<sequence length="62" mass="7139">MDTYIAEPLAQDAEVIIELHQWLEKHKATLAGSPAFDQLHEIYEINRMNTLQELKVYQGGRA</sequence>
<evidence type="ECO:0000313" key="2">
    <source>
        <dbReference type="Proteomes" id="UP000239047"/>
    </source>
</evidence>
<gene>
    <name evidence="1" type="ORF">C4B60_10815</name>
</gene>
<dbReference type="RefSeq" id="WP_104058024.1">
    <property type="nucleotide sequence ID" value="NZ_PREZ01000004.1"/>
</dbReference>